<keyword evidence="2" id="KW-0349">Heme</keyword>
<dbReference type="PANTHER" id="PTHR47944">
    <property type="entry name" value="CYTOCHROME P450 98A9"/>
    <property type="match status" value="1"/>
</dbReference>
<evidence type="ECO:0000313" key="7">
    <source>
        <dbReference type="Proteomes" id="UP000006038"/>
    </source>
</evidence>
<name>J3KVB5_ORYBR</name>
<comment type="similarity">
    <text evidence="1">Belongs to the cytochrome P450 family.</text>
</comment>
<evidence type="ECO:0000313" key="6">
    <source>
        <dbReference type="EnsemblPlants" id="OB0137G10040.1"/>
    </source>
</evidence>
<reference evidence="6" key="1">
    <citation type="submission" date="2015-06" db="UniProtKB">
        <authorList>
            <consortium name="EnsemblPlants"/>
        </authorList>
    </citation>
    <scope>IDENTIFICATION</scope>
</reference>
<dbReference type="Proteomes" id="UP000006038">
    <property type="component" value="Unassembled WGS sequence"/>
</dbReference>
<evidence type="ECO:0000256" key="1">
    <source>
        <dbReference type="ARBA" id="ARBA00010617"/>
    </source>
</evidence>
<dbReference type="GO" id="GO:0016705">
    <property type="term" value="F:oxidoreductase activity, acting on paired donors, with incorporation or reduction of molecular oxygen"/>
    <property type="evidence" value="ECO:0007669"/>
    <property type="project" value="InterPro"/>
</dbReference>
<proteinExistence type="inferred from homology"/>
<dbReference type="AlphaFoldDB" id="J3KVB5"/>
<dbReference type="SUPFAM" id="SSF48264">
    <property type="entry name" value="Cytochrome P450"/>
    <property type="match status" value="1"/>
</dbReference>
<sequence length="251" mass="28621">MTKFFLKTPRRGVCRPAQDRRRQVHNLQTTATSRGLPYGAYWRQARKMCLAELVSARRLESNYLERDVVHMGRLVTTPEQFRWMLDELFLLNGVLNIGDWSPWLGWLDLQGMKTGSITRESASRRRTWWTCFYVAGDPCLEVKFSRDSVKAFTQDLIAGGTESSAAVTVEWAIAELLRMPKVFAKATEELDRVISHGRWVTEKDIPSLPYINAIVKETMRMHPVAIARGDQKLAVLYTRKGSSPSAVLSLS</sequence>
<protein>
    <submittedName>
        <fullName evidence="6">Uncharacterized protein</fullName>
    </submittedName>
</protein>
<evidence type="ECO:0000256" key="2">
    <source>
        <dbReference type="ARBA" id="ARBA00022617"/>
    </source>
</evidence>
<accession>J3KVB5</accession>
<evidence type="ECO:0000256" key="5">
    <source>
        <dbReference type="ARBA" id="ARBA00023004"/>
    </source>
</evidence>
<keyword evidence="4" id="KW-0560">Oxidoreductase</keyword>
<keyword evidence="5" id="KW-0408">Iron</keyword>
<dbReference type="PANTHER" id="PTHR47944:SF4">
    <property type="entry name" value="OS09G0441700 PROTEIN"/>
    <property type="match status" value="1"/>
</dbReference>
<evidence type="ECO:0000256" key="4">
    <source>
        <dbReference type="ARBA" id="ARBA00023002"/>
    </source>
</evidence>
<organism evidence="6">
    <name type="scientific">Oryza brachyantha</name>
    <name type="common">malo sina</name>
    <dbReference type="NCBI Taxonomy" id="4533"/>
    <lineage>
        <taxon>Eukaryota</taxon>
        <taxon>Viridiplantae</taxon>
        <taxon>Streptophyta</taxon>
        <taxon>Embryophyta</taxon>
        <taxon>Tracheophyta</taxon>
        <taxon>Spermatophyta</taxon>
        <taxon>Magnoliopsida</taxon>
        <taxon>Liliopsida</taxon>
        <taxon>Poales</taxon>
        <taxon>Poaceae</taxon>
        <taxon>BOP clade</taxon>
        <taxon>Oryzoideae</taxon>
        <taxon>Oryzeae</taxon>
        <taxon>Oryzinae</taxon>
        <taxon>Oryza</taxon>
    </lineage>
</organism>
<dbReference type="GO" id="GO:0004497">
    <property type="term" value="F:monooxygenase activity"/>
    <property type="evidence" value="ECO:0007669"/>
    <property type="project" value="InterPro"/>
</dbReference>
<evidence type="ECO:0000256" key="3">
    <source>
        <dbReference type="ARBA" id="ARBA00022723"/>
    </source>
</evidence>
<dbReference type="OMA" id="TESLHCW"/>
<dbReference type="Pfam" id="PF00067">
    <property type="entry name" value="p450"/>
    <property type="match status" value="1"/>
</dbReference>
<keyword evidence="7" id="KW-1185">Reference proteome</keyword>
<dbReference type="eggNOG" id="KOG0156">
    <property type="taxonomic scope" value="Eukaryota"/>
</dbReference>
<dbReference type="GO" id="GO:0005506">
    <property type="term" value="F:iron ion binding"/>
    <property type="evidence" value="ECO:0007669"/>
    <property type="project" value="InterPro"/>
</dbReference>
<dbReference type="Gramene" id="OB0137G10040.1">
    <property type="protein sequence ID" value="OB0137G10040.1"/>
    <property type="gene ID" value="OB0137G10040"/>
</dbReference>
<dbReference type="InterPro" id="IPR001128">
    <property type="entry name" value="Cyt_P450"/>
</dbReference>
<dbReference type="InterPro" id="IPR036396">
    <property type="entry name" value="Cyt_P450_sf"/>
</dbReference>
<dbReference type="GO" id="GO:0020037">
    <property type="term" value="F:heme binding"/>
    <property type="evidence" value="ECO:0007669"/>
    <property type="project" value="InterPro"/>
</dbReference>
<dbReference type="HOGENOM" id="CLU_1108510_0_0_1"/>
<keyword evidence="3" id="KW-0479">Metal-binding</keyword>
<dbReference type="Gene3D" id="1.10.630.10">
    <property type="entry name" value="Cytochrome P450"/>
    <property type="match status" value="1"/>
</dbReference>
<dbReference type="EnsemblPlants" id="OB0137G10040.1">
    <property type="protein sequence ID" value="OB0137G10040.1"/>
    <property type="gene ID" value="OB0137G10040"/>
</dbReference>